<protein>
    <submittedName>
        <fullName evidence="9">Serine/threonine-protein kinase PrkC</fullName>
        <ecNumber evidence="9">2.7.11.1</ecNumber>
    </submittedName>
</protein>
<dbReference type="GO" id="GO:0005524">
    <property type="term" value="F:ATP binding"/>
    <property type="evidence" value="ECO:0007669"/>
    <property type="project" value="UniProtKB-UniRule"/>
</dbReference>
<dbReference type="Proteomes" id="UP000317238">
    <property type="component" value="Unassembled WGS sequence"/>
</dbReference>
<dbReference type="GO" id="GO:0004674">
    <property type="term" value="F:protein serine/threonine kinase activity"/>
    <property type="evidence" value="ECO:0007669"/>
    <property type="project" value="UniProtKB-EC"/>
</dbReference>
<organism evidence="9 10">
    <name type="scientific">Crateriforma conspicua</name>
    <dbReference type="NCBI Taxonomy" id="2527996"/>
    <lineage>
        <taxon>Bacteria</taxon>
        <taxon>Pseudomonadati</taxon>
        <taxon>Planctomycetota</taxon>
        <taxon>Planctomycetia</taxon>
        <taxon>Planctomycetales</taxon>
        <taxon>Planctomycetaceae</taxon>
        <taxon>Crateriforma</taxon>
    </lineage>
</organism>
<feature type="transmembrane region" description="Helical" evidence="7">
    <location>
        <begin position="489"/>
        <end position="510"/>
    </location>
</feature>
<evidence type="ECO:0000256" key="5">
    <source>
        <dbReference type="PROSITE-ProRule" id="PRU10141"/>
    </source>
</evidence>
<evidence type="ECO:0000313" key="9">
    <source>
        <dbReference type="EMBL" id="TWT70041.1"/>
    </source>
</evidence>
<dbReference type="PROSITE" id="PS00108">
    <property type="entry name" value="PROTEIN_KINASE_ST"/>
    <property type="match status" value="1"/>
</dbReference>
<evidence type="ECO:0000256" key="4">
    <source>
        <dbReference type="ARBA" id="ARBA00022840"/>
    </source>
</evidence>
<dbReference type="PANTHER" id="PTHR43289">
    <property type="entry name" value="MITOGEN-ACTIVATED PROTEIN KINASE KINASE KINASE 20-RELATED"/>
    <property type="match status" value="1"/>
</dbReference>
<keyword evidence="4 5" id="KW-0067">ATP-binding</keyword>
<dbReference type="PROSITE" id="PS00107">
    <property type="entry name" value="PROTEIN_KINASE_ATP"/>
    <property type="match status" value="1"/>
</dbReference>
<evidence type="ECO:0000256" key="2">
    <source>
        <dbReference type="ARBA" id="ARBA00022741"/>
    </source>
</evidence>
<dbReference type="EC" id="2.7.11.1" evidence="9"/>
<evidence type="ECO:0000259" key="8">
    <source>
        <dbReference type="PROSITE" id="PS50011"/>
    </source>
</evidence>
<keyword evidence="1 9" id="KW-0808">Transferase</keyword>
<feature type="transmembrane region" description="Helical" evidence="7">
    <location>
        <begin position="522"/>
        <end position="546"/>
    </location>
</feature>
<keyword evidence="3 9" id="KW-0418">Kinase</keyword>
<dbReference type="PROSITE" id="PS50011">
    <property type="entry name" value="PROTEIN_KINASE_DOM"/>
    <property type="match status" value="1"/>
</dbReference>
<dbReference type="InterPro" id="IPR011009">
    <property type="entry name" value="Kinase-like_dom_sf"/>
</dbReference>
<evidence type="ECO:0000256" key="6">
    <source>
        <dbReference type="SAM" id="MobiDB-lite"/>
    </source>
</evidence>
<reference evidence="9 10" key="1">
    <citation type="submission" date="2019-02" db="EMBL/GenBank/DDBJ databases">
        <title>Deep-cultivation of Planctomycetes and their phenomic and genomic characterization uncovers novel biology.</title>
        <authorList>
            <person name="Wiegand S."/>
            <person name="Jogler M."/>
            <person name="Boedeker C."/>
            <person name="Pinto D."/>
            <person name="Vollmers J."/>
            <person name="Rivas-Marin E."/>
            <person name="Kohn T."/>
            <person name="Peeters S.H."/>
            <person name="Heuer A."/>
            <person name="Rast P."/>
            <person name="Oberbeckmann S."/>
            <person name="Bunk B."/>
            <person name="Jeske O."/>
            <person name="Meyerdierks A."/>
            <person name="Storesund J.E."/>
            <person name="Kallscheuer N."/>
            <person name="Luecker S."/>
            <person name="Lage O.M."/>
            <person name="Pohl T."/>
            <person name="Merkel B.J."/>
            <person name="Hornburger P."/>
            <person name="Mueller R.-W."/>
            <person name="Bruemmer F."/>
            <person name="Labrenz M."/>
            <person name="Spormann A.M."/>
            <person name="Op Den Camp H."/>
            <person name="Overmann J."/>
            <person name="Amann R."/>
            <person name="Jetten M.S.M."/>
            <person name="Mascher T."/>
            <person name="Medema M.H."/>
            <person name="Devos D.P."/>
            <person name="Kaster A.-K."/>
            <person name="Ovreas L."/>
            <person name="Rohde M."/>
            <person name="Galperin M.Y."/>
            <person name="Jogler C."/>
        </authorList>
    </citation>
    <scope>NUCLEOTIDE SEQUENCE [LARGE SCALE GENOMIC DNA]</scope>
    <source>
        <strain evidence="9 10">Pan14r</strain>
    </source>
</reference>
<evidence type="ECO:0000256" key="3">
    <source>
        <dbReference type="ARBA" id="ARBA00022777"/>
    </source>
</evidence>
<feature type="domain" description="Protein kinase" evidence="8">
    <location>
        <begin position="118"/>
        <end position="391"/>
    </location>
</feature>
<evidence type="ECO:0000256" key="7">
    <source>
        <dbReference type="SAM" id="Phobius"/>
    </source>
</evidence>
<dbReference type="SMART" id="SM00220">
    <property type="entry name" value="S_TKc"/>
    <property type="match status" value="1"/>
</dbReference>
<dbReference type="CDD" id="cd14014">
    <property type="entry name" value="STKc_PknB_like"/>
    <property type="match status" value="1"/>
</dbReference>
<evidence type="ECO:0000256" key="1">
    <source>
        <dbReference type="ARBA" id="ARBA00022679"/>
    </source>
</evidence>
<accession>A0A5C5Y5V6</accession>
<keyword evidence="10" id="KW-1185">Reference proteome</keyword>
<dbReference type="InterPro" id="IPR017441">
    <property type="entry name" value="Protein_kinase_ATP_BS"/>
</dbReference>
<keyword evidence="7" id="KW-1133">Transmembrane helix</keyword>
<dbReference type="Pfam" id="PF00069">
    <property type="entry name" value="Pkinase"/>
    <property type="match status" value="1"/>
</dbReference>
<feature type="transmembrane region" description="Helical" evidence="7">
    <location>
        <begin position="424"/>
        <end position="443"/>
    </location>
</feature>
<dbReference type="Gene3D" id="1.10.510.10">
    <property type="entry name" value="Transferase(Phosphotransferase) domain 1"/>
    <property type="match status" value="1"/>
</dbReference>
<proteinExistence type="predicted"/>
<dbReference type="SUPFAM" id="SSF56112">
    <property type="entry name" value="Protein kinase-like (PK-like)"/>
    <property type="match status" value="1"/>
</dbReference>
<dbReference type="Gene3D" id="3.30.200.20">
    <property type="entry name" value="Phosphorylase Kinase, domain 1"/>
    <property type="match status" value="1"/>
</dbReference>
<keyword evidence="7" id="KW-0812">Transmembrane</keyword>
<comment type="caution">
    <text evidence="9">The sequence shown here is derived from an EMBL/GenBank/DDBJ whole genome shotgun (WGS) entry which is preliminary data.</text>
</comment>
<dbReference type="AlphaFoldDB" id="A0A5C5Y5V6"/>
<gene>
    <name evidence="9" type="primary">prkC_6</name>
    <name evidence="9" type="ORF">Pan14r_23390</name>
</gene>
<dbReference type="OrthoDB" id="6111975at2"/>
<dbReference type="EMBL" id="SJPL01000001">
    <property type="protein sequence ID" value="TWT70041.1"/>
    <property type="molecule type" value="Genomic_DNA"/>
</dbReference>
<keyword evidence="7" id="KW-0472">Membrane</keyword>
<dbReference type="InterPro" id="IPR008271">
    <property type="entry name" value="Ser/Thr_kinase_AS"/>
</dbReference>
<keyword evidence="2 5" id="KW-0547">Nucleotide-binding</keyword>
<feature type="binding site" evidence="5">
    <location>
        <position position="147"/>
    </location>
    <ligand>
        <name>ATP</name>
        <dbReference type="ChEBI" id="CHEBI:30616"/>
    </ligand>
</feature>
<feature type="region of interest" description="Disordered" evidence="6">
    <location>
        <begin position="82"/>
        <end position="101"/>
    </location>
</feature>
<dbReference type="PANTHER" id="PTHR43289:SF6">
    <property type="entry name" value="SERINE_THREONINE-PROTEIN KINASE NEKL-3"/>
    <property type="match status" value="1"/>
</dbReference>
<dbReference type="InterPro" id="IPR000719">
    <property type="entry name" value="Prot_kinase_dom"/>
</dbReference>
<evidence type="ECO:0000313" key="10">
    <source>
        <dbReference type="Proteomes" id="UP000317238"/>
    </source>
</evidence>
<sequence>MTGISQFCRDVQHEVTVPSDDALSDEEAVRRLCRVDDPVQRQDLLDDLCGDNHQRRDRLASLVEAAKNGNRPLAAFDLSAPGRSKSTVHETPGVPMNLAETPVDSQFSRSPLKQIGNYELTRLVGRGGMGNVFHARDPALDREVALKVPRVEVMLSPDVERRFIREARAAAQLDHPNLVSILQVGSDGPYPYIASQWCDGGDLATWMRKNPQPRDPYDAARFMAAVADAIQHCHGRRIVHLDLKPSNILLVGRDDQTDPRSDLAALHPKVTDFGLARLMDVQLDQTTESMFLGTPLYMAPEQAECRRDLIGPASDVFALGVVLHELATGKRPFDGETLTLVLDQIRSVNVHSTMPLRKLPRDLRTIISRCLQREPSDRYSTAAALCDDLRLFASENPIRIRRVSLGRRFWLWCRRPERITQTGVVTVAIQIAVLSNLYSHYVLMGLGYQVPFSVDNWQFFKETIPVALFPHLPLLINGFRTIRRKRWSVTIGILLSLVFVGALASVLFGAKAAFSAYQGNPLASYVAHLFICCMALVQLIAHLIAIPAAMKESAERGRTAALI</sequence>
<name>A0A5C5Y5V6_9PLAN</name>